<sequence length="433" mass="49521">MNCYKQGEFDVTSLDEESVGVKIAKRVLLVHKISLLYFGLLLFLGYYYLKDYLGVYIDGTFNIALFASILILYAGLLSAYANMTKKKLLSLEASEVHDYALYLYHRHVLCKLPANKALFLKSMAVADAKMGDKEKCRQAVDLIPASFKNDDLELVKEWINSEEQDFDESKLAKQKAANPFVIIVFALLLSYGVFFLGMDLNYLSCGRYFQRFLTGLSLLDSIISVSLIYAFGVSLIVAIHKKGKQNKKAFFILFCIFSLLGCLIYKSELVSCFERYEPRWSDADEELIDSYDYDDYSSEDYGDYDYSFDDSYSIDASSEPYDDLDIMNMMIVLAGYLKEQGMIEDYYSNISLSYTAKGNVRGTVYRDEDYEYNLYDNGMKKDENGNDCLEIVLEAEPLDENGNSLGQAEASLKGFYLINLETNKIIDEHKTHW</sequence>
<keyword evidence="1" id="KW-1133">Transmembrane helix</keyword>
<protein>
    <submittedName>
        <fullName evidence="2">Uncharacterized protein</fullName>
    </submittedName>
</protein>
<evidence type="ECO:0000313" key="3">
    <source>
        <dbReference type="Proteomes" id="UP000184185"/>
    </source>
</evidence>
<feature type="transmembrane region" description="Helical" evidence="1">
    <location>
        <begin position="249"/>
        <end position="266"/>
    </location>
</feature>
<dbReference type="AlphaFoldDB" id="A0A1M6BUK7"/>
<feature type="transmembrane region" description="Helical" evidence="1">
    <location>
        <begin position="218"/>
        <end position="237"/>
    </location>
</feature>
<keyword evidence="1" id="KW-0812">Transmembrane</keyword>
<keyword evidence="3" id="KW-1185">Reference proteome</keyword>
<evidence type="ECO:0000256" key="1">
    <source>
        <dbReference type="SAM" id="Phobius"/>
    </source>
</evidence>
<dbReference type="RefSeq" id="WP_072912507.1">
    <property type="nucleotide sequence ID" value="NZ_FQYQ01000002.1"/>
</dbReference>
<accession>A0A1M6BUK7</accession>
<gene>
    <name evidence="2" type="ORF">SAMN02745725_00593</name>
</gene>
<feature type="transmembrane region" description="Helical" evidence="1">
    <location>
        <begin position="180"/>
        <end position="198"/>
    </location>
</feature>
<evidence type="ECO:0000313" key="2">
    <source>
        <dbReference type="EMBL" id="SHI52445.1"/>
    </source>
</evidence>
<proteinExistence type="predicted"/>
<name>A0A1M6BUK7_PSEXY</name>
<dbReference type="Proteomes" id="UP000184185">
    <property type="component" value="Unassembled WGS sequence"/>
</dbReference>
<organism evidence="2 3">
    <name type="scientific">Pseudobutyrivibrio xylanivorans DSM 14809</name>
    <dbReference type="NCBI Taxonomy" id="1123012"/>
    <lineage>
        <taxon>Bacteria</taxon>
        <taxon>Bacillati</taxon>
        <taxon>Bacillota</taxon>
        <taxon>Clostridia</taxon>
        <taxon>Lachnospirales</taxon>
        <taxon>Lachnospiraceae</taxon>
        <taxon>Pseudobutyrivibrio</taxon>
    </lineage>
</organism>
<dbReference type="EMBL" id="FQYQ01000002">
    <property type="protein sequence ID" value="SHI52445.1"/>
    <property type="molecule type" value="Genomic_DNA"/>
</dbReference>
<dbReference type="OrthoDB" id="2018120at2"/>
<reference evidence="2 3" key="1">
    <citation type="submission" date="2016-11" db="EMBL/GenBank/DDBJ databases">
        <authorList>
            <person name="Jaros S."/>
            <person name="Januszkiewicz K."/>
            <person name="Wedrychowicz H."/>
        </authorList>
    </citation>
    <scope>NUCLEOTIDE SEQUENCE [LARGE SCALE GENOMIC DNA]</scope>
    <source>
        <strain evidence="2 3">DSM 14809</strain>
    </source>
</reference>
<feature type="transmembrane region" description="Helical" evidence="1">
    <location>
        <begin position="29"/>
        <end position="49"/>
    </location>
</feature>
<keyword evidence="1" id="KW-0472">Membrane</keyword>
<feature type="transmembrane region" description="Helical" evidence="1">
    <location>
        <begin position="61"/>
        <end position="81"/>
    </location>
</feature>